<sequence length="76" mass="8477">MDKMQARMGLAQPGQTAAEGTRRVCILKWDLGSRGRITLSRLPQPPGMRLPQAQIFRPECKLFYKIPTSPGPLTDP</sequence>
<comment type="caution">
    <text evidence="1">The sequence shown here is derived from an EMBL/GenBank/DDBJ whole genome shotgun (WGS) entry which is preliminary data.</text>
</comment>
<organism evidence="1 2">
    <name type="scientific">Dethiosulfatarculus sandiegensis</name>
    <dbReference type="NCBI Taxonomy" id="1429043"/>
    <lineage>
        <taxon>Bacteria</taxon>
        <taxon>Pseudomonadati</taxon>
        <taxon>Thermodesulfobacteriota</taxon>
        <taxon>Desulfarculia</taxon>
        <taxon>Desulfarculales</taxon>
        <taxon>Desulfarculaceae</taxon>
        <taxon>Dethiosulfatarculus</taxon>
    </lineage>
</organism>
<proteinExistence type="predicted"/>
<dbReference type="STRING" id="1429043.X474_02770"/>
<evidence type="ECO:0000313" key="2">
    <source>
        <dbReference type="Proteomes" id="UP000032233"/>
    </source>
</evidence>
<accession>A0A0D2JJ69</accession>
<gene>
    <name evidence="1" type="ORF">X474_02770</name>
</gene>
<keyword evidence="2" id="KW-1185">Reference proteome</keyword>
<name>A0A0D2JJ69_9BACT</name>
<evidence type="ECO:0000313" key="1">
    <source>
        <dbReference type="EMBL" id="KIX15726.1"/>
    </source>
</evidence>
<dbReference type="InParanoid" id="A0A0D2JJ69"/>
<reference evidence="1 2" key="1">
    <citation type="submission" date="2013-11" db="EMBL/GenBank/DDBJ databases">
        <title>Metagenomic analysis of a methanogenic consortium involved in long chain n-alkane degradation.</title>
        <authorList>
            <person name="Davidova I.A."/>
            <person name="Callaghan A.V."/>
            <person name="Wawrik B."/>
            <person name="Pruitt S."/>
            <person name="Marks C."/>
            <person name="Duncan K.E."/>
            <person name="Suflita J.M."/>
        </authorList>
    </citation>
    <scope>NUCLEOTIDE SEQUENCE [LARGE SCALE GENOMIC DNA]</scope>
    <source>
        <strain evidence="1 2">SPR</strain>
    </source>
</reference>
<protein>
    <submittedName>
        <fullName evidence="1">Uncharacterized protein</fullName>
    </submittedName>
</protein>
<dbReference type="EMBL" id="AZAC01000002">
    <property type="protein sequence ID" value="KIX15726.1"/>
    <property type="molecule type" value="Genomic_DNA"/>
</dbReference>
<dbReference type="AlphaFoldDB" id="A0A0D2JJ69"/>
<dbReference type="Proteomes" id="UP000032233">
    <property type="component" value="Unassembled WGS sequence"/>
</dbReference>